<comment type="caution">
    <text evidence="2">The sequence shown here is derived from an EMBL/GenBank/DDBJ whole genome shotgun (WGS) entry which is preliminary data.</text>
</comment>
<protein>
    <submittedName>
        <fullName evidence="2">Uncharacterized protein</fullName>
    </submittedName>
</protein>
<dbReference type="EMBL" id="JAZHGC010000038">
    <property type="protein sequence ID" value="MEM5290583.1"/>
    <property type="molecule type" value="Genomic_DNA"/>
</dbReference>
<accession>A0ABU9QMA1</accession>
<sequence length="84" mass="9005">MPSSYKWFLNAIAALCLTLCLIPLAGRIVFSNSLSDAVFTIAASVRIYGDEDVDSFSIELSVAISSVLALISVRAINLIIKKPS</sequence>
<reference evidence="2 3" key="1">
    <citation type="submission" date="2024-01" db="EMBL/GenBank/DDBJ databases">
        <title>The diversity of rhizobia nodulating Mimosa spp. in eleven states of Brazil covering several biomes is determined by host plant, location, and edaphic factors.</title>
        <authorList>
            <person name="Rouws L."/>
            <person name="Barauna A."/>
            <person name="Beukes C."/>
            <person name="De Faria S.M."/>
            <person name="Gross E."/>
            <person name="Dos Reis Junior F.B."/>
            <person name="Simon M."/>
            <person name="Maluk M."/>
            <person name="Odee D.W."/>
            <person name="Kenicer G."/>
            <person name="Young J.P.W."/>
            <person name="Reis V.M."/>
            <person name="Zilli J."/>
            <person name="James E.K."/>
        </authorList>
    </citation>
    <scope>NUCLEOTIDE SEQUENCE [LARGE SCALE GENOMIC DNA]</scope>
    <source>
        <strain evidence="2 3">JPY77</strain>
    </source>
</reference>
<name>A0ABU9QMA1_9BURK</name>
<keyword evidence="1" id="KW-1133">Transmembrane helix</keyword>
<gene>
    <name evidence="2" type="ORF">V4C55_33185</name>
</gene>
<organism evidence="2 3">
    <name type="scientific">Paraburkholderia sabiae</name>
    <dbReference type="NCBI Taxonomy" id="273251"/>
    <lineage>
        <taxon>Bacteria</taxon>
        <taxon>Pseudomonadati</taxon>
        <taxon>Pseudomonadota</taxon>
        <taxon>Betaproteobacteria</taxon>
        <taxon>Burkholderiales</taxon>
        <taxon>Burkholderiaceae</taxon>
        <taxon>Paraburkholderia</taxon>
    </lineage>
</organism>
<dbReference type="Proteomes" id="UP001494588">
    <property type="component" value="Unassembled WGS sequence"/>
</dbReference>
<keyword evidence="1" id="KW-0472">Membrane</keyword>
<feature type="transmembrane region" description="Helical" evidence="1">
    <location>
        <begin position="60"/>
        <end position="80"/>
    </location>
</feature>
<proteinExistence type="predicted"/>
<evidence type="ECO:0000313" key="2">
    <source>
        <dbReference type="EMBL" id="MEM5290583.1"/>
    </source>
</evidence>
<keyword evidence="3" id="KW-1185">Reference proteome</keyword>
<evidence type="ECO:0000313" key="3">
    <source>
        <dbReference type="Proteomes" id="UP001494588"/>
    </source>
</evidence>
<dbReference type="RefSeq" id="WP_201658511.1">
    <property type="nucleotide sequence ID" value="NZ_CAJHCS010000031.1"/>
</dbReference>
<keyword evidence="1" id="KW-0812">Transmembrane</keyword>
<evidence type="ECO:0000256" key="1">
    <source>
        <dbReference type="SAM" id="Phobius"/>
    </source>
</evidence>